<organism evidence="1 2">
    <name type="scientific">Phaeosphaeria nodorum (strain SN15 / ATCC MYA-4574 / FGSC 10173)</name>
    <name type="common">Glume blotch fungus</name>
    <name type="synonym">Parastagonospora nodorum</name>
    <dbReference type="NCBI Taxonomy" id="321614"/>
    <lineage>
        <taxon>Eukaryota</taxon>
        <taxon>Fungi</taxon>
        <taxon>Dikarya</taxon>
        <taxon>Ascomycota</taxon>
        <taxon>Pezizomycotina</taxon>
        <taxon>Dothideomycetes</taxon>
        <taxon>Pleosporomycetidae</taxon>
        <taxon>Pleosporales</taxon>
        <taxon>Pleosporineae</taxon>
        <taxon>Phaeosphaeriaceae</taxon>
        <taxon>Parastagonospora</taxon>
    </lineage>
</organism>
<accession>Q0UH50</accession>
<dbReference type="AlphaFoldDB" id="Q0UH50"/>
<gene>
    <name evidence="1" type="ORF">SNOG_08914</name>
</gene>
<proteinExistence type="predicted"/>
<dbReference type="KEGG" id="pno:SNOG_08914"/>
<dbReference type="RefSeq" id="XP_001799218.1">
    <property type="nucleotide sequence ID" value="XM_001799166.1"/>
</dbReference>
<dbReference type="InParanoid" id="Q0UH50"/>
<evidence type="ECO:0000313" key="1">
    <source>
        <dbReference type="EMBL" id="EAT84082.1"/>
    </source>
</evidence>
<dbReference type="GeneID" id="5976117"/>
<reference evidence="2" key="1">
    <citation type="journal article" date="2007" name="Plant Cell">
        <title>Dothideomycete-plant interactions illuminated by genome sequencing and EST analysis of the wheat pathogen Stagonospora nodorum.</title>
        <authorList>
            <person name="Hane J.K."/>
            <person name="Lowe R.G."/>
            <person name="Solomon P.S."/>
            <person name="Tan K.C."/>
            <person name="Schoch C.L."/>
            <person name="Spatafora J.W."/>
            <person name="Crous P.W."/>
            <person name="Kodira C."/>
            <person name="Birren B.W."/>
            <person name="Galagan J.E."/>
            <person name="Torriani S.F."/>
            <person name="McDonald B.A."/>
            <person name="Oliver R.P."/>
        </authorList>
    </citation>
    <scope>NUCLEOTIDE SEQUENCE [LARGE SCALE GENOMIC DNA]</scope>
    <source>
        <strain evidence="2">SN15 / ATCC MYA-4574 / FGSC 10173</strain>
    </source>
</reference>
<name>Q0UH50_PHANO</name>
<protein>
    <submittedName>
        <fullName evidence="1">Uncharacterized protein</fullName>
    </submittedName>
</protein>
<sequence>MKAIGYLSAAAALFSGIAAQLGVLCFPFASGSNRHYRTRTNPTERYREMESG</sequence>
<evidence type="ECO:0000313" key="2">
    <source>
        <dbReference type="Proteomes" id="UP000001055"/>
    </source>
</evidence>
<dbReference type="Proteomes" id="UP000001055">
    <property type="component" value="Unassembled WGS sequence"/>
</dbReference>
<dbReference type="EMBL" id="CH445337">
    <property type="protein sequence ID" value="EAT84082.1"/>
    <property type="molecule type" value="Genomic_DNA"/>
</dbReference>